<dbReference type="RefSeq" id="WP_072909750.1">
    <property type="nucleotide sequence ID" value="NZ_FQZT01000017.1"/>
</dbReference>
<dbReference type="STRING" id="1122189.SAMN02745165_03212"/>
<reference evidence="2 3" key="1">
    <citation type="submission" date="2016-11" db="EMBL/GenBank/DDBJ databases">
        <authorList>
            <person name="Jaros S."/>
            <person name="Januszkiewicz K."/>
            <person name="Wedrychowicz H."/>
        </authorList>
    </citation>
    <scope>NUCLEOTIDE SEQUENCE [LARGE SCALE GENOMIC DNA]</scope>
    <source>
        <strain evidence="2 3">DSM 5091</strain>
    </source>
</reference>
<dbReference type="Pfam" id="PF08666">
    <property type="entry name" value="SAF"/>
    <property type="match status" value="1"/>
</dbReference>
<evidence type="ECO:0000313" key="3">
    <source>
        <dbReference type="Proteomes" id="UP000184171"/>
    </source>
</evidence>
<dbReference type="PANTHER" id="PTHR42966:SF1">
    <property type="entry name" value="SIALIC ACID SYNTHASE"/>
    <property type="match status" value="1"/>
</dbReference>
<keyword evidence="3" id="KW-1185">Reference proteome</keyword>
<dbReference type="CDD" id="cd11615">
    <property type="entry name" value="SAF_NeuB_like"/>
    <property type="match status" value="1"/>
</dbReference>
<dbReference type="InterPro" id="IPR013132">
    <property type="entry name" value="PseI/NeuA/B-like_N"/>
</dbReference>
<dbReference type="InterPro" id="IPR051690">
    <property type="entry name" value="PseI-like"/>
</dbReference>
<dbReference type="PANTHER" id="PTHR42966">
    <property type="entry name" value="N-ACETYLNEURAMINATE SYNTHASE"/>
    <property type="match status" value="1"/>
</dbReference>
<dbReference type="AlphaFoldDB" id="A0A1M6MA75"/>
<dbReference type="SUPFAM" id="SSF51269">
    <property type="entry name" value="AFP III-like domain"/>
    <property type="match status" value="1"/>
</dbReference>
<gene>
    <name evidence="2" type="ORF">SAMN02745165_03212</name>
</gene>
<dbReference type="SMART" id="SM00858">
    <property type="entry name" value="SAF"/>
    <property type="match status" value="1"/>
</dbReference>
<dbReference type="Proteomes" id="UP000184171">
    <property type="component" value="Unassembled WGS sequence"/>
</dbReference>
<dbReference type="InterPro" id="IPR036732">
    <property type="entry name" value="AFP_Neu5c_C_sf"/>
</dbReference>
<dbReference type="InterPro" id="IPR013974">
    <property type="entry name" value="SAF"/>
</dbReference>
<dbReference type="PROSITE" id="PS50844">
    <property type="entry name" value="AFP_LIKE"/>
    <property type="match status" value="1"/>
</dbReference>
<feature type="domain" description="AFP-like" evidence="1">
    <location>
        <begin position="278"/>
        <end position="336"/>
    </location>
</feature>
<organism evidence="2 3">
    <name type="scientific">Malonomonas rubra DSM 5091</name>
    <dbReference type="NCBI Taxonomy" id="1122189"/>
    <lineage>
        <taxon>Bacteria</taxon>
        <taxon>Pseudomonadati</taxon>
        <taxon>Thermodesulfobacteriota</taxon>
        <taxon>Desulfuromonadia</taxon>
        <taxon>Desulfuromonadales</taxon>
        <taxon>Geopsychrobacteraceae</taxon>
        <taxon>Malonomonas</taxon>
    </lineage>
</organism>
<dbReference type="EMBL" id="FQZT01000017">
    <property type="protein sequence ID" value="SHJ80339.1"/>
    <property type="molecule type" value="Genomic_DNA"/>
</dbReference>
<protein>
    <submittedName>
        <fullName evidence="2">N-acetylneuraminate synthase</fullName>
    </submittedName>
</protein>
<name>A0A1M6MA75_MALRU</name>
<dbReference type="GO" id="GO:0047444">
    <property type="term" value="F:N-acylneuraminate-9-phosphate synthase activity"/>
    <property type="evidence" value="ECO:0007669"/>
    <property type="project" value="TreeGrafter"/>
</dbReference>
<evidence type="ECO:0000259" key="1">
    <source>
        <dbReference type="PROSITE" id="PS50844"/>
    </source>
</evidence>
<dbReference type="InterPro" id="IPR013785">
    <property type="entry name" value="Aldolase_TIM"/>
</dbReference>
<dbReference type="InterPro" id="IPR057736">
    <property type="entry name" value="SAF_PseI/NeuA/NeuB"/>
</dbReference>
<dbReference type="GO" id="GO:0016051">
    <property type="term" value="P:carbohydrate biosynthetic process"/>
    <property type="evidence" value="ECO:0007669"/>
    <property type="project" value="InterPro"/>
</dbReference>
<dbReference type="InterPro" id="IPR006190">
    <property type="entry name" value="SAF_AFP_Neu5Ac"/>
</dbReference>
<proteinExistence type="predicted"/>
<dbReference type="SUPFAM" id="SSF51569">
    <property type="entry name" value="Aldolase"/>
    <property type="match status" value="1"/>
</dbReference>
<dbReference type="OrthoDB" id="9781701at2"/>
<evidence type="ECO:0000313" key="2">
    <source>
        <dbReference type="EMBL" id="SHJ80339.1"/>
    </source>
</evidence>
<dbReference type="Gene3D" id="3.20.20.70">
    <property type="entry name" value="Aldolase class I"/>
    <property type="match status" value="1"/>
</dbReference>
<accession>A0A1M6MA75</accession>
<dbReference type="Pfam" id="PF03102">
    <property type="entry name" value="NeuB"/>
    <property type="match status" value="1"/>
</dbReference>
<sequence>MPEVQPIHIIAEAGTNHNGKLVKAKSLVDIAKRAGADSVKFQIIYPWGLYLPGEYEYGHYDIKEVIRIREEGMLKDEEYEELAAYCQDQGVAMSASVFDERGLDLLMQFDPSYIKTASCDLNNLRFLRQVAERGKKMVVSTGMSTLTDIEKTLRELEKVGPLDLVLLHCVSVYPAKLEQTNLQFIETLKNNFGYPVGFSDHTGDSLAACMALAKGATWFEKHYTEDRTQAGFDHAYAMEEDGLGRYVADLHEAQSALADVADKLTEAELYTRKRARRSIYAARDLKSGELVADKDLLVVRPEGILDADQIDLVAGSRLVRDVKQYQALSLEDVRRE</sequence>
<dbReference type="Gene3D" id="3.90.1210.10">
    <property type="entry name" value="Antifreeze-like/N-acetylneuraminic acid synthase C-terminal domain"/>
    <property type="match status" value="1"/>
</dbReference>